<dbReference type="Proteomes" id="UP000650582">
    <property type="component" value="Unassembled WGS sequence"/>
</dbReference>
<comment type="caution">
    <text evidence="2">The sequence shown here is derived from an EMBL/GenBank/DDBJ whole genome shotgun (WGS) entry which is preliminary data.</text>
</comment>
<name>A0A8H7LKX4_9AGAM</name>
<reference evidence="2" key="1">
    <citation type="submission" date="2020-09" db="EMBL/GenBank/DDBJ databases">
        <title>Comparative genome analyses of four rice-infecting Rhizoctonia solani isolates reveal extensive enrichment of homogalacturonan modification genes.</title>
        <authorList>
            <person name="Lee D.-Y."/>
            <person name="Jeon J."/>
            <person name="Kim K.-T."/>
            <person name="Cheong K."/>
            <person name="Song H."/>
            <person name="Choi G."/>
            <person name="Ko J."/>
            <person name="Opiyo S.O."/>
            <person name="Zuo S."/>
            <person name="Madhav S."/>
            <person name="Lee Y.-H."/>
            <person name="Wang G.-L."/>
        </authorList>
    </citation>
    <scope>NUCLEOTIDE SEQUENCE</scope>
    <source>
        <strain evidence="2">AG1-IA YN-7</strain>
    </source>
</reference>
<accession>A0A8H7LKX4</accession>
<gene>
    <name evidence="2" type="ORF">RHS04_06787</name>
</gene>
<protein>
    <submittedName>
        <fullName evidence="2">WD40 repeats protein</fullName>
    </submittedName>
</protein>
<evidence type="ECO:0000256" key="1">
    <source>
        <dbReference type="SAM" id="MobiDB-lite"/>
    </source>
</evidence>
<evidence type="ECO:0000313" key="2">
    <source>
        <dbReference type="EMBL" id="KAF8675084.1"/>
    </source>
</evidence>
<dbReference type="SUPFAM" id="SSF50978">
    <property type="entry name" value="WD40 repeat-like"/>
    <property type="match status" value="1"/>
</dbReference>
<dbReference type="Gene3D" id="2.130.10.10">
    <property type="entry name" value="YVTN repeat-like/Quinoprotein amine dehydrogenase"/>
    <property type="match status" value="1"/>
</dbReference>
<organism evidence="2 3">
    <name type="scientific">Rhizoctonia solani</name>
    <dbReference type="NCBI Taxonomy" id="456999"/>
    <lineage>
        <taxon>Eukaryota</taxon>
        <taxon>Fungi</taxon>
        <taxon>Dikarya</taxon>
        <taxon>Basidiomycota</taxon>
        <taxon>Agaricomycotina</taxon>
        <taxon>Agaricomycetes</taxon>
        <taxon>Cantharellales</taxon>
        <taxon>Ceratobasidiaceae</taxon>
        <taxon>Rhizoctonia</taxon>
    </lineage>
</organism>
<sequence length="649" mass="73022">MDLPDIVQARVSTLEKQLSKCKRQLVRLYYSDECDRFEQFRDEVFIGILKDTCALVHEAELVRAPYLAELAKAADNILDDAIAYSHGRQSDSSGLEEALYDLMPSWAHDDAQNRPLVLDKDAAKFPLAHAALESLMQLPIFQMRLGPGEINEMTTKAWDPALKRHPKSTKLAQFRTNSSLTRTTKRPLATRVLDARCEVSSSRCSVPIRFLTGPDGTFLALTGMRGVKNRSPALEYFILNQPLAPSTYFPQRDTTMNLGLQMSLLMNPYLDDTHGKSALLGSTVEARRLIFLGDDDCIKSYEWGSSTEVYEDLFPVHTLDTKHYQGPMMVLPDGSVVRAGKGNAGVYNIESLPTHGEYENGIIGRKIKSFDTRRHDPEKIEPSSGSAPTSHIKFFDHPEFEPSTWQPLVSSPSTVVCAESARKGGRYSCIVIDLEMGKTIMHHLGHNADILAFSVSKTDPHLFLSACNDGFARLYDTRYSLPVVTFHARGQNEFCEAAALAHPNNIPRSYHTTVKAEQIKVWDVRARACAYELATGNNAVRSLAWDASNNSLYAATKCSYVNSSGQNRKYRPARSLNNQQRQTEYEDEDGEPDEYSGRCWPINAWHKEDYFGYMFDCGDHRILRYAFKKDPNTSVLPEYGNATTCRNHR</sequence>
<proteinExistence type="predicted"/>
<dbReference type="AlphaFoldDB" id="A0A8H7LKX4"/>
<dbReference type="InterPro" id="IPR015943">
    <property type="entry name" value="WD40/YVTN_repeat-like_dom_sf"/>
</dbReference>
<dbReference type="EMBL" id="JACYCC010000128">
    <property type="protein sequence ID" value="KAF8675084.1"/>
    <property type="molecule type" value="Genomic_DNA"/>
</dbReference>
<dbReference type="InterPro" id="IPR036322">
    <property type="entry name" value="WD40_repeat_dom_sf"/>
</dbReference>
<evidence type="ECO:0000313" key="3">
    <source>
        <dbReference type="Proteomes" id="UP000650582"/>
    </source>
</evidence>
<feature type="region of interest" description="Disordered" evidence="1">
    <location>
        <begin position="563"/>
        <end position="593"/>
    </location>
</feature>
<dbReference type="InterPro" id="IPR001680">
    <property type="entry name" value="WD40_rpt"/>
</dbReference>
<dbReference type="SMART" id="SM00320">
    <property type="entry name" value="WD40"/>
    <property type="match status" value="1"/>
</dbReference>